<dbReference type="InterPro" id="IPR012858">
    <property type="entry name" value="DC_STAMP-like"/>
</dbReference>
<keyword evidence="3 5" id="KW-1133">Transmembrane helix</keyword>
<comment type="subcellular location">
    <subcellularLocation>
        <location evidence="1">Membrane</location>
        <topology evidence="1">Multi-pass membrane protein</topology>
    </subcellularLocation>
</comment>
<dbReference type="PANTHER" id="PTHR21041">
    <property type="entry name" value="DENDRITIC CELL-SPECIFIC TRANSMEMBRANE PROTEIN"/>
    <property type="match status" value="1"/>
</dbReference>
<evidence type="ECO:0000259" key="6">
    <source>
        <dbReference type="Pfam" id="PF07782"/>
    </source>
</evidence>
<keyword evidence="4 5" id="KW-0472">Membrane</keyword>
<evidence type="ECO:0000256" key="4">
    <source>
        <dbReference type="ARBA" id="ARBA00023136"/>
    </source>
</evidence>
<dbReference type="GeneID" id="102387232"/>
<protein>
    <submittedName>
        <fullName evidence="8">Osteoclast stimulatory transmembrane protein</fullName>
    </submittedName>
</protein>
<dbReference type="RefSeq" id="XP_006016791.1">
    <property type="nucleotide sequence ID" value="XM_006016729.2"/>
</dbReference>
<dbReference type="OrthoDB" id="9947082at2759"/>
<sequence length="473" mass="53534">MGDLHRCRWRGWIYCQDVLFPKIQEVVSAAWSTYSKPVPSSCNELLALFLQCCCITALIGGLFYNWLFASLEYPAHLSAATAAFFSFLLLLALFLVHPFRCMVTIIVPTLGTKQGRRLLLSTCFMIVAVNITPNIMGNIKTILQVIKCICKNSSESLLNSTALLGSASWEFGHHIKPVFDSLLVWKPMNGPFQLLVDRNTSVIRQQLGLASQKIKEDFFATELLVKGAVLISNRVVAGFFMSYLFFESAWYLKSYLTNLQFDNIYITKKLECLAVENETTNLLACLPKNLIKSTGLKLSREETMVCLMRMLLLTLMLLLTVVIIATDHIAFYLADTAVKEMVELPTVPVTLNIKYNAKVNIVPFLSSLFLYGGPTAIDFQRSYHQNLTFVSADCTRKPPSPPNNSVALVVGLLFCIIYAMIFLETYAHRLCRKISASFFESQEEQRVYYLYNKLLRTHKKKEQEAFSERTAAL</sequence>
<dbReference type="Pfam" id="PF07782">
    <property type="entry name" value="DC_STAMP"/>
    <property type="match status" value="1"/>
</dbReference>
<accession>A0A1U7RB68</accession>
<dbReference type="GO" id="GO:0016020">
    <property type="term" value="C:membrane"/>
    <property type="evidence" value="ECO:0007669"/>
    <property type="project" value="UniProtKB-SubCell"/>
</dbReference>
<evidence type="ECO:0000256" key="3">
    <source>
        <dbReference type="ARBA" id="ARBA00022989"/>
    </source>
</evidence>
<evidence type="ECO:0000313" key="8">
    <source>
        <dbReference type="RefSeq" id="XP_006016791.1"/>
    </source>
</evidence>
<dbReference type="AlphaFoldDB" id="A0A1U7RB68"/>
<feature type="transmembrane region" description="Helical" evidence="5">
    <location>
        <begin position="223"/>
        <end position="246"/>
    </location>
</feature>
<dbReference type="CTD" id="128506"/>
<evidence type="ECO:0000256" key="1">
    <source>
        <dbReference type="ARBA" id="ARBA00004141"/>
    </source>
</evidence>
<feature type="transmembrane region" description="Helical" evidence="5">
    <location>
        <begin position="73"/>
        <end position="96"/>
    </location>
</feature>
<dbReference type="eggNOG" id="ENOG502QWNK">
    <property type="taxonomic scope" value="Eukaryota"/>
</dbReference>
<evidence type="ECO:0000256" key="2">
    <source>
        <dbReference type="ARBA" id="ARBA00022692"/>
    </source>
</evidence>
<dbReference type="InterPro" id="IPR051856">
    <property type="entry name" value="CSR-E3_Ligase_Protein"/>
</dbReference>
<feature type="transmembrane region" description="Helical" evidence="5">
    <location>
        <begin position="405"/>
        <end position="423"/>
    </location>
</feature>
<dbReference type="STRING" id="38654.A0A1U7RB68"/>
<proteinExistence type="predicted"/>
<organism evidence="7 8">
    <name type="scientific">Alligator sinensis</name>
    <name type="common">Chinese alligator</name>
    <dbReference type="NCBI Taxonomy" id="38654"/>
    <lineage>
        <taxon>Eukaryota</taxon>
        <taxon>Metazoa</taxon>
        <taxon>Chordata</taxon>
        <taxon>Craniata</taxon>
        <taxon>Vertebrata</taxon>
        <taxon>Euteleostomi</taxon>
        <taxon>Archelosauria</taxon>
        <taxon>Archosauria</taxon>
        <taxon>Crocodylia</taxon>
        <taxon>Alligatoridae</taxon>
        <taxon>Alligatorinae</taxon>
        <taxon>Alligator</taxon>
    </lineage>
</organism>
<feature type="transmembrane region" description="Helical" evidence="5">
    <location>
        <begin position="310"/>
        <end position="334"/>
    </location>
</feature>
<gene>
    <name evidence="8" type="primary">OCSTAMP</name>
</gene>
<name>A0A1U7RB68_ALLSI</name>
<keyword evidence="7" id="KW-1185">Reference proteome</keyword>
<evidence type="ECO:0000256" key="5">
    <source>
        <dbReference type="SAM" id="Phobius"/>
    </source>
</evidence>
<dbReference type="InParanoid" id="A0A1U7RB68"/>
<keyword evidence="2 5" id="KW-0812">Transmembrane</keyword>
<reference evidence="8" key="1">
    <citation type="submission" date="2025-08" db="UniProtKB">
        <authorList>
            <consortium name="RefSeq"/>
        </authorList>
    </citation>
    <scope>IDENTIFICATION</scope>
</reference>
<dbReference type="Proteomes" id="UP000189705">
    <property type="component" value="Unplaced"/>
</dbReference>
<feature type="domain" description="Dendritic cell-specific transmembrane protein-like" evidence="6">
    <location>
        <begin position="261"/>
        <end position="451"/>
    </location>
</feature>
<evidence type="ECO:0000313" key="7">
    <source>
        <dbReference type="Proteomes" id="UP000189705"/>
    </source>
</evidence>
<dbReference type="KEGG" id="asn:102387232"/>
<dbReference type="PANTHER" id="PTHR21041:SF3">
    <property type="entry name" value="OSTEOCLAST STIMULATORY TRANSMEMBRANE PROTEIN"/>
    <property type="match status" value="1"/>
</dbReference>
<feature type="transmembrane region" description="Helical" evidence="5">
    <location>
        <begin position="45"/>
        <end position="67"/>
    </location>
</feature>